<organism evidence="8 9">
    <name type="scientific">Trichinella spiralis</name>
    <name type="common">Trichina worm</name>
    <dbReference type="NCBI Taxonomy" id="6334"/>
    <lineage>
        <taxon>Eukaryota</taxon>
        <taxon>Metazoa</taxon>
        <taxon>Ecdysozoa</taxon>
        <taxon>Nematoda</taxon>
        <taxon>Enoplea</taxon>
        <taxon>Dorylaimia</taxon>
        <taxon>Trichinellida</taxon>
        <taxon>Trichinellidae</taxon>
        <taxon>Trichinella</taxon>
    </lineage>
</organism>
<dbReference type="EMBL" id="JBEUSY010000199">
    <property type="protein sequence ID" value="KAL1242438.1"/>
    <property type="molecule type" value="Genomic_DNA"/>
</dbReference>
<gene>
    <name evidence="8" type="ORF">TSPI_08649</name>
</gene>
<evidence type="ECO:0000256" key="4">
    <source>
        <dbReference type="PROSITE-ProRule" id="PRU00175"/>
    </source>
</evidence>
<evidence type="ECO:0000259" key="6">
    <source>
        <dbReference type="PROSITE" id="PS50089"/>
    </source>
</evidence>
<dbReference type="PANTHER" id="PTHR13363:SF6">
    <property type="entry name" value="RING FINGER AND SPRY DOMAIN-CONTAINING PROTEIN 1"/>
    <property type="match status" value="1"/>
</dbReference>
<dbReference type="InterPro" id="IPR045129">
    <property type="entry name" value="RNF123/RKP/RSPRY1"/>
</dbReference>
<evidence type="ECO:0000313" key="9">
    <source>
        <dbReference type="Proteomes" id="UP001558632"/>
    </source>
</evidence>
<dbReference type="InterPro" id="IPR013083">
    <property type="entry name" value="Znf_RING/FYVE/PHD"/>
</dbReference>
<dbReference type="Proteomes" id="UP001558632">
    <property type="component" value="Unassembled WGS sequence"/>
</dbReference>
<feature type="domain" description="RING-type" evidence="6">
    <location>
        <begin position="480"/>
        <end position="515"/>
    </location>
</feature>
<dbReference type="InterPro" id="IPR043136">
    <property type="entry name" value="B30.2/SPRY_sf"/>
</dbReference>
<sequence length="523" mass="58743">MGQCLLKPRNSESRSTPERRAPVQTGTFVSDALALHSQRLRFLGLDVKNLILETLSAIRHLVNNDQELPSSMLKLNLIAENEEGWLLIVKTMIESIPLENPLGPVVITLFLDESPLPTKESVRKLLSQLDVSYPNFMAILPSYWHRNLSLVLGCIAEKLAVTSGPYSVAVFQGIIIDYLLNNLHRIDDPLVILFSLIALEKFASTCECKLSICNRLASLDSNPLLMLEGWLNDDNFCKREVGFCAQWALDNVFVANGRVLSYLRFNTDGINVMLNHNDVSEYLKLSPDGLEARSDVSSFESVRCTFQVSEGVWYYEALIVTSGVMQIGWATKNSKFLNLEGYGIGDDEFSVSYDGCRQLIWHNANSVSNNHPQWKPGDILGCLLNMDSQNIVFYLNGKPISTPHCEVFAHAKMGFFAAASFMSFQQCRFNFGKDPFLYPPDISFCKFNDYAILSPDQKVILPRKKKMEELQEGSVPDGSCHLCYDKPGLVVLQPCHHRGICAVCASMLERCPFCRAPIEKRCL</sequence>
<evidence type="ECO:0008006" key="10">
    <source>
        <dbReference type="Google" id="ProtNLM"/>
    </source>
</evidence>
<dbReference type="PROSITE" id="PS50188">
    <property type="entry name" value="B302_SPRY"/>
    <property type="match status" value="1"/>
</dbReference>
<protein>
    <recommendedName>
        <fullName evidence="10">RING finger and SPRY domain-containing protein 1</fullName>
    </recommendedName>
</protein>
<dbReference type="Gene3D" id="3.30.40.10">
    <property type="entry name" value="Zinc/RING finger domain, C3HC4 (zinc finger)"/>
    <property type="match status" value="1"/>
</dbReference>
<name>A0ABR3KP76_TRISP</name>
<evidence type="ECO:0000313" key="8">
    <source>
        <dbReference type="EMBL" id="KAL1242438.1"/>
    </source>
</evidence>
<feature type="domain" description="B30.2/SPRY" evidence="7">
    <location>
        <begin position="252"/>
        <end position="436"/>
    </location>
</feature>
<feature type="compositionally biased region" description="Basic and acidic residues" evidence="5">
    <location>
        <begin position="9"/>
        <end position="21"/>
    </location>
</feature>
<feature type="region of interest" description="Disordered" evidence="5">
    <location>
        <begin position="1"/>
        <end position="22"/>
    </location>
</feature>
<keyword evidence="3" id="KW-0862">Zinc</keyword>
<evidence type="ECO:0000256" key="5">
    <source>
        <dbReference type="SAM" id="MobiDB-lite"/>
    </source>
</evidence>
<reference evidence="8 9" key="1">
    <citation type="submission" date="2024-07" db="EMBL/GenBank/DDBJ databases">
        <title>Enhanced genomic and transcriptomic resources for Trichinella pseudospiralis and T. spiralis underpin the discovery of pronounced molecular differences between stages and species.</title>
        <authorList>
            <person name="Pasi K.K."/>
            <person name="La Rosa G."/>
            <person name="Gomez-Morales M.A."/>
            <person name="Tosini F."/>
            <person name="Sumanam S."/>
            <person name="Young N.D."/>
            <person name="Chang B.C."/>
            <person name="Robin G.B."/>
        </authorList>
    </citation>
    <scope>NUCLEOTIDE SEQUENCE [LARGE SCALE GENOMIC DNA]</scope>
    <source>
        <strain evidence="8">ISS534</strain>
    </source>
</reference>
<dbReference type="SMART" id="SM00449">
    <property type="entry name" value="SPRY"/>
    <property type="match status" value="1"/>
</dbReference>
<dbReference type="InterPro" id="IPR035774">
    <property type="entry name" value="SPRY_RSPRY1"/>
</dbReference>
<evidence type="ECO:0000256" key="3">
    <source>
        <dbReference type="ARBA" id="ARBA00022833"/>
    </source>
</evidence>
<keyword evidence="9" id="KW-1185">Reference proteome</keyword>
<dbReference type="PROSITE" id="PS50089">
    <property type="entry name" value="ZF_RING_2"/>
    <property type="match status" value="1"/>
</dbReference>
<dbReference type="InterPro" id="IPR001841">
    <property type="entry name" value="Znf_RING"/>
</dbReference>
<dbReference type="Pfam" id="PF13920">
    <property type="entry name" value="zf-C3HC4_3"/>
    <property type="match status" value="1"/>
</dbReference>
<dbReference type="Pfam" id="PF00622">
    <property type="entry name" value="SPRY"/>
    <property type="match status" value="1"/>
</dbReference>
<proteinExistence type="predicted"/>
<dbReference type="SUPFAM" id="SSF49899">
    <property type="entry name" value="Concanavalin A-like lectins/glucanases"/>
    <property type="match status" value="1"/>
</dbReference>
<dbReference type="InterPro" id="IPR003877">
    <property type="entry name" value="SPRY_dom"/>
</dbReference>
<evidence type="ECO:0000256" key="1">
    <source>
        <dbReference type="ARBA" id="ARBA00022723"/>
    </source>
</evidence>
<dbReference type="InterPro" id="IPR013320">
    <property type="entry name" value="ConA-like_dom_sf"/>
</dbReference>
<evidence type="ECO:0000259" key="7">
    <source>
        <dbReference type="PROSITE" id="PS50188"/>
    </source>
</evidence>
<dbReference type="PANTHER" id="PTHR13363">
    <property type="entry name" value="RING FINGER AND SRY DOMAIN-CONTAINING"/>
    <property type="match status" value="1"/>
</dbReference>
<comment type="caution">
    <text evidence="8">The sequence shown here is derived from an EMBL/GenBank/DDBJ whole genome shotgun (WGS) entry which is preliminary data.</text>
</comment>
<keyword evidence="2 4" id="KW-0863">Zinc-finger</keyword>
<keyword evidence="1" id="KW-0479">Metal-binding</keyword>
<dbReference type="InterPro" id="IPR001870">
    <property type="entry name" value="B30.2/SPRY"/>
</dbReference>
<dbReference type="Gene3D" id="2.60.120.920">
    <property type="match status" value="1"/>
</dbReference>
<dbReference type="CDD" id="cd12883">
    <property type="entry name" value="SPRY_RING"/>
    <property type="match status" value="1"/>
</dbReference>
<evidence type="ECO:0000256" key="2">
    <source>
        <dbReference type="ARBA" id="ARBA00022771"/>
    </source>
</evidence>
<accession>A0ABR3KP76</accession>
<dbReference type="SMART" id="SM00184">
    <property type="entry name" value="RING"/>
    <property type="match status" value="1"/>
</dbReference>